<dbReference type="AlphaFoldDB" id="C7YVR7"/>
<dbReference type="InParanoid" id="C7YVR7"/>
<accession>C7YVR7</accession>
<keyword evidence="2" id="KW-1185">Reference proteome</keyword>
<dbReference type="GeneID" id="9677128"/>
<organism evidence="1 2">
    <name type="scientific">Fusarium vanettenii (strain ATCC MYA-4622 / CBS 123669 / FGSC 9596 / NRRL 45880 / 77-13-4)</name>
    <name type="common">Fusarium solani subsp. pisi</name>
    <dbReference type="NCBI Taxonomy" id="660122"/>
    <lineage>
        <taxon>Eukaryota</taxon>
        <taxon>Fungi</taxon>
        <taxon>Dikarya</taxon>
        <taxon>Ascomycota</taxon>
        <taxon>Pezizomycotina</taxon>
        <taxon>Sordariomycetes</taxon>
        <taxon>Hypocreomycetidae</taxon>
        <taxon>Hypocreales</taxon>
        <taxon>Nectriaceae</taxon>
        <taxon>Fusarium</taxon>
        <taxon>Fusarium solani species complex</taxon>
        <taxon>Fusarium vanettenii</taxon>
    </lineage>
</organism>
<evidence type="ECO:0000313" key="2">
    <source>
        <dbReference type="Proteomes" id="UP000005206"/>
    </source>
</evidence>
<sequence length="339" mass="38829">MAAPQTGTSILDQFPPEIYDEIGSNLTGRELDGVTRSSKRLRALFLRSLFHTIRFDHLQPAVRDRLRRFINHQTPEKMTEIWTAVRRASFLFPFPHSISDFDLEEMLPLSQDALRFQVLQAVRLLSHVRHLTIDLERFGDRHIDTFRAAHPSAPRWEHLESLRLTGLGENRRFAAALIHNSSPNKLKAVDLSGIHSFLLSSKTVANRKVQEQSLEQMTEALRQMPCLVRFAFTLHINRFQPDTIRDRLGLDENGNEPLTDNEVWWWYTAQVQRIADAVPQFEEVCVFGNFGSSMGVDIAGIYRGTKIEDGKSMHVLVDAVQPGVECLTFPWGLDNDIYP</sequence>
<dbReference type="KEGG" id="nhe:NECHADRAFT_74052"/>
<gene>
    <name evidence="1" type="ORF">NECHADRAFT_74052</name>
</gene>
<evidence type="ECO:0000313" key="1">
    <source>
        <dbReference type="EMBL" id="EEU43840.1"/>
    </source>
</evidence>
<protein>
    <recommendedName>
        <fullName evidence="3">F-box domain-containing protein</fullName>
    </recommendedName>
</protein>
<dbReference type="HOGENOM" id="CLU_721697_0_0_1"/>
<dbReference type="RefSeq" id="XP_003049553.1">
    <property type="nucleotide sequence ID" value="XM_003049507.1"/>
</dbReference>
<dbReference type="OrthoDB" id="5097462at2759"/>
<dbReference type="VEuPathDB" id="FungiDB:NECHADRAFT_74052"/>
<reference evidence="1 2" key="1">
    <citation type="journal article" date="2009" name="PLoS Genet.">
        <title>The genome of Nectria haematococca: contribution of supernumerary chromosomes to gene expansion.</title>
        <authorList>
            <person name="Coleman J.J."/>
            <person name="Rounsley S.D."/>
            <person name="Rodriguez-Carres M."/>
            <person name="Kuo A."/>
            <person name="Wasmann C.C."/>
            <person name="Grimwood J."/>
            <person name="Schmutz J."/>
            <person name="Taga M."/>
            <person name="White G.J."/>
            <person name="Zhou S."/>
            <person name="Schwartz D.C."/>
            <person name="Freitag M."/>
            <person name="Ma L.J."/>
            <person name="Danchin E.G."/>
            <person name="Henrissat B."/>
            <person name="Coutinho P.M."/>
            <person name="Nelson D.R."/>
            <person name="Straney D."/>
            <person name="Napoli C.A."/>
            <person name="Barker B.M."/>
            <person name="Gribskov M."/>
            <person name="Rep M."/>
            <person name="Kroken S."/>
            <person name="Molnar I."/>
            <person name="Rensing C."/>
            <person name="Kennell J.C."/>
            <person name="Zamora J."/>
            <person name="Farman M.L."/>
            <person name="Selker E.U."/>
            <person name="Salamov A."/>
            <person name="Shapiro H."/>
            <person name="Pangilinan J."/>
            <person name="Lindquist E."/>
            <person name="Lamers C."/>
            <person name="Grigoriev I.V."/>
            <person name="Geiser D.M."/>
            <person name="Covert S.F."/>
            <person name="Temporini E."/>
            <person name="Vanetten H.D."/>
        </authorList>
    </citation>
    <scope>NUCLEOTIDE SEQUENCE [LARGE SCALE GENOMIC DNA]</scope>
    <source>
        <strain evidence="2">ATCC MYA-4622 / CBS 123669 / FGSC 9596 / NRRL 45880 / 77-13-4</strain>
    </source>
</reference>
<proteinExistence type="predicted"/>
<dbReference type="Proteomes" id="UP000005206">
    <property type="component" value="Chromosome 1"/>
</dbReference>
<dbReference type="EMBL" id="GG698901">
    <property type="protein sequence ID" value="EEU43840.1"/>
    <property type="molecule type" value="Genomic_DNA"/>
</dbReference>
<name>C7YVR7_FUSV7</name>
<evidence type="ECO:0008006" key="3">
    <source>
        <dbReference type="Google" id="ProtNLM"/>
    </source>
</evidence>